<name>A0A4R5TTW6_9GAMM</name>
<dbReference type="PIRSF" id="PIRSF005261">
    <property type="entry name" value="Heat_shock_Hsp33"/>
    <property type="match status" value="1"/>
</dbReference>
<evidence type="ECO:0000256" key="3">
    <source>
        <dbReference type="ARBA" id="ARBA00023157"/>
    </source>
</evidence>
<dbReference type="GO" id="GO:0051082">
    <property type="term" value="F:unfolded protein binding"/>
    <property type="evidence" value="ECO:0007669"/>
    <property type="project" value="InterPro"/>
</dbReference>
<dbReference type="AlphaFoldDB" id="A0A4R5TTW6"/>
<keyword evidence="5" id="KW-0676">Redox-active center</keyword>
<dbReference type="SUPFAM" id="SSF118352">
    <property type="entry name" value="HSP33 redox switch-like"/>
    <property type="match status" value="1"/>
</dbReference>
<organism evidence="6 7">
    <name type="scientific">Luteimonas aestuarii</name>
    <dbReference type="NCBI Taxonomy" id="453837"/>
    <lineage>
        <taxon>Bacteria</taxon>
        <taxon>Pseudomonadati</taxon>
        <taxon>Pseudomonadota</taxon>
        <taxon>Gammaproteobacteria</taxon>
        <taxon>Lysobacterales</taxon>
        <taxon>Lysobacteraceae</taxon>
        <taxon>Luteimonas</taxon>
    </lineage>
</organism>
<dbReference type="EMBL" id="SMTF01000005">
    <property type="protein sequence ID" value="TDK24450.1"/>
    <property type="molecule type" value="Genomic_DNA"/>
</dbReference>
<sequence>MTSTPEISDRLTRFLLPEAGVRGVHVHLREAWAQIAARDQSPAAIRELLGEAVAAAALFTGHAKVEGRLSVQLRGDGALRTLFAECTAAGTLRGIVRMDGDVALAQGRDLRALAPGAVLAITIENPSAPGRDPVRYQGLVPLEADSLSGAFEDYFRQSEQLPTRVLLAVGEGAVAGLMLQKLPGDEGDADGWTRAGALFDTLAGDELLAVSTDTLLHRLFHEDAPQQLGDRPLRFGCSCSRERVAAMLASLGREEAEAAIIDGVARIQCEFCGQQYSFGPEEVAGLFHESALQPEAPERLQ</sequence>
<keyword evidence="3" id="KW-1015">Disulfide bond</keyword>
<comment type="caution">
    <text evidence="6">The sequence shown here is derived from an EMBL/GenBank/DDBJ whole genome shotgun (WGS) entry which is preliminary data.</text>
</comment>
<gene>
    <name evidence="6" type="ORF">E2F46_09225</name>
</gene>
<dbReference type="PANTHER" id="PTHR30111">
    <property type="entry name" value="33 KDA CHAPERONIN"/>
    <property type="match status" value="1"/>
</dbReference>
<dbReference type="GO" id="GO:0005737">
    <property type="term" value="C:cytoplasm"/>
    <property type="evidence" value="ECO:0007669"/>
    <property type="project" value="InterPro"/>
</dbReference>
<evidence type="ECO:0000256" key="2">
    <source>
        <dbReference type="ARBA" id="ARBA00022833"/>
    </source>
</evidence>
<keyword evidence="2" id="KW-0862">Zinc</keyword>
<dbReference type="GO" id="GO:0042026">
    <property type="term" value="P:protein refolding"/>
    <property type="evidence" value="ECO:0007669"/>
    <property type="project" value="TreeGrafter"/>
</dbReference>
<keyword evidence="7" id="KW-1185">Reference proteome</keyword>
<dbReference type="Gene3D" id="1.10.287.480">
    <property type="entry name" value="helix hairpin bin"/>
    <property type="match status" value="1"/>
</dbReference>
<evidence type="ECO:0000313" key="6">
    <source>
        <dbReference type="EMBL" id="TDK24450.1"/>
    </source>
</evidence>
<dbReference type="InterPro" id="IPR016153">
    <property type="entry name" value="Heat_shock_Hsp33_N"/>
</dbReference>
<dbReference type="InterPro" id="IPR000397">
    <property type="entry name" value="Heat_shock_Hsp33"/>
</dbReference>
<dbReference type="InterPro" id="IPR023212">
    <property type="entry name" value="Hsp33_helix_hairpin_bin_dom_sf"/>
</dbReference>
<evidence type="ECO:0000256" key="5">
    <source>
        <dbReference type="ARBA" id="ARBA00023284"/>
    </source>
</evidence>
<evidence type="ECO:0000313" key="7">
    <source>
        <dbReference type="Proteomes" id="UP000294796"/>
    </source>
</evidence>
<dbReference type="Proteomes" id="UP000294796">
    <property type="component" value="Unassembled WGS sequence"/>
</dbReference>
<dbReference type="GO" id="GO:0044183">
    <property type="term" value="F:protein folding chaperone"/>
    <property type="evidence" value="ECO:0007669"/>
    <property type="project" value="TreeGrafter"/>
</dbReference>
<dbReference type="SUPFAM" id="SSF64397">
    <property type="entry name" value="Hsp33 domain"/>
    <property type="match status" value="1"/>
</dbReference>
<dbReference type="RefSeq" id="WP_133321782.1">
    <property type="nucleotide sequence ID" value="NZ_SMTF01000005.1"/>
</dbReference>
<proteinExistence type="predicted"/>
<reference evidence="6 7" key="1">
    <citation type="submission" date="2019-03" db="EMBL/GenBank/DDBJ databases">
        <title>Luteimonas zhaokaii sp.nov., isolated from the rectal contents of Plateau pika in Yushu, Qinghai Province, China.</title>
        <authorList>
            <person name="Zhang G."/>
        </authorList>
    </citation>
    <scope>NUCLEOTIDE SEQUENCE [LARGE SCALE GENOMIC DNA]</scope>
    <source>
        <strain evidence="6 7">B9</strain>
    </source>
</reference>
<accession>A0A4R5TTW6</accession>
<evidence type="ECO:0000256" key="1">
    <source>
        <dbReference type="ARBA" id="ARBA00022490"/>
    </source>
</evidence>
<dbReference type="CDD" id="cd00498">
    <property type="entry name" value="Hsp33"/>
    <property type="match status" value="1"/>
</dbReference>
<dbReference type="InterPro" id="IPR016154">
    <property type="entry name" value="Heat_shock_Hsp33_C"/>
</dbReference>
<dbReference type="OrthoDB" id="9793753at2"/>
<dbReference type="PANTHER" id="PTHR30111:SF1">
    <property type="entry name" value="33 KDA CHAPERONIN"/>
    <property type="match status" value="1"/>
</dbReference>
<keyword evidence="4" id="KW-0143">Chaperone</keyword>
<dbReference type="Gene3D" id="3.90.1280.10">
    <property type="entry name" value="HSP33 redox switch-like"/>
    <property type="match status" value="1"/>
</dbReference>
<protein>
    <submittedName>
        <fullName evidence="6">Hsp33 family molecular chaperone HslO</fullName>
    </submittedName>
</protein>
<evidence type="ECO:0000256" key="4">
    <source>
        <dbReference type="ARBA" id="ARBA00023186"/>
    </source>
</evidence>
<dbReference type="Pfam" id="PF01430">
    <property type="entry name" value="HSP33"/>
    <property type="match status" value="1"/>
</dbReference>
<keyword evidence="1" id="KW-0963">Cytoplasm</keyword>
<dbReference type="Gene3D" id="3.55.30.10">
    <property type="entry name" value="Hsp33 domain"/>
    <property type="match status" value="1"/>
</dbReference>